<feature type="transmembrane region" description="Helical" evidence="2">
    <location>
        <begin position="29"/>
        <end position="48"/>
    </location>
</feature>
<evidence type="ECO:0000256" key="2">
    <source>
        <dbReference type="SAM" id="Phobius"/>
    </source>
</evidence>
<evidence type="ECO:0000313" key="5">
    <source>
        <dbReference type="Proteomes" id="UP001163096"/>
    </source>
</evidence>
<organism evidence="4 5">
    <name type="scientific">Methanogenium organophilum</name>
    <dbReference type="NCBI Taxonomy" id="2199"/>
    <lineage>
        <taxon>Archaea</taxon>
        <taxon>Methanobacteriati</taxon>
        <taxon>Methanobacteriota</taxon>
        <taxon>Stenosarchaea group</taxon>
        <taxon>Methanomicrobia</taxon>
        <taxon>Methanomicrobiales</taxon>
        <taxon>Methanomicrobiaceae</taxon>
        <taxon>Methanogenium</taxon>
    </lineage>
</organism>
<keyword evidence="2" id="KW-1133">Transmembrane helix</keyword>
<keyword evidence="2" id="KW-0472">Membrane</keyword>
<dbReference type="AlphaFoldDB" id="A0A9X9S5I6"/>
<keyword evidence="2" id="KW-0812">Transmembrane</keyword>
<dbReference type="EMBL" id="CP113361">
    <property type="protein sequence ID" value="WAI02504.1"/>
    <property type="molecule type" value="Genomic_DNA"/>
</dbReference>
<dbReference type="InterPro" id="IPR025698">
    <property type="entry name" value="2TM_dom"/>
</dbReference>
<dbReference type="Proteomes" id="UP001163096">
    <property type="component" value="Chromosome"/>
</dbReference>
<proteinExistence type="predicted"/>
<dbReference type="Pfam" id="PF13239">
    <property type="entry name" value="2TM"/>
    <property type="match status" value="1"/>
</dbReference>
<keyword evidence="5" id="KW-1185">Reference proteome</keyword>
<dbReference type="KEGG" id="mou:OU421_06410"/>
<feature type="compositionally biased region" description="Basic and acidic residues" evidence="1">
    <location>
        <begin position="1"/>
        <end position="10"/>
    </location>
</feature>
<dbReference type="GeneID" id="76834718"/>
<sequence length="84" mass="9678">MQNEKDFDDRDGNDENSGGLLADPPVRGLVYHAVLYLGVVLVLLAVNLRITPDILWVQWIALLWGILLVWNGWKVFWPGDRHQR</sequence>
<reference evidence="4" key="1">
    <citation type="submission" date="2022-11" db="EMBL/GenBank/DDBJ databases">
        <title>Complete genome sequence of Methanogenium organophilum DSM 3596.</title>
        <authorList>
            <person name="Chen S.-C."/>
            <person name="Lai S.-J."/>
            <person name="You Y.-T."/>
        </authorList>
    </citation>
    <scope>NUCLEOTIDE SEQUENCE</scope>
    <source>
        <strain evidence="4">DSM 3596</strain>
    </source>
</reference>
<name>A0A9X9S5I6_METOG</name>
<evidence type="ECO:0000259" key="3">
    <source>
        <dbReference type="Pfam" id="PF13239"/>
    </source>
</evidence>
<dbReference type="RefSeq" id="WP_268187796.1">
    <property type="nucleotide sequence ID" value="NZ_CP113361.1"/>
</dbReference>
<protein>
    <submittedName>
        <fullName evidence="4">2TM domain-containing protein</fullName>
    </submittedName>
</protein>
<accession>A0A9X9S5I6</accession>
<evidence type="ECO:0000313" key="4">
    <source>
        <dbReference type="EMBL" id="WAI02504.1"/>
    </source>
</evidence>
<gene>
    <name evidence="4" type="ORF">OU421_06410</name>
</gene>
<feature type="transmembrane region" description="Helical" evidence="2">
    <location>
        <begin position="55"/>
        <end position="73"/>
    </location>
</feature>
<feature type="domain" description="2TM" evidence="3">
    <location>
        <begin position="27"/>
        <end position="77"/>
    </location>
</feature>
<feature type="region of interest" description="Disordered" evidence="1">
    <location>
        <begin position="1"/>
        <end position="22"/>
    </location>
</feature>
<evidence type="ECO:0000256" key="1">
    <source>
        <dbReference type="SAM" id="MobiDB-lite"/>
    </source>
</evidence>